<dbReference type="EMBL" id="JYDJ01000848">
    <property type="protein sequence ID" value="KRX33281.1"/>
    <property type="molecule type" value="Genomic_DNA"/>
</dbReference>
<dbReference type="OrthoDB" id="5934874at2759"/>
<dbReference type="EMBL" id="JYDJ01000596">
    <property type="protein sequence ID" value="KRX34277.1"/>
    <property type="molecule type" value="Genomic_DNA"/>
</dbReference>
<dbReference type="AlphaFoldDB" id="A0A0V0T5W0"/>
<evidence type="ECO:0000313" key="3">
    <source>
        <dbReference type="EMBL" id="KRX35209.1"/>
    </source>
</evidence>
<sequence>MSHSRTPLLMKCGKTFVDICLDKPAASAPKSLPYARSVTGRKTEKSAHVAEIVEHHVSMIICTAIQVES</sequence>
<evidence type="ECO:0000313" key="4">
    <source>
        <dbReference type="Proteomes" id="UP000055048"/>
    </source>
</evidence>
<organism evidence="2 4">
    <name type="scientific">Trichinella murrelli</name>
    <dbReference type="NCBI Taxonomy" id="144512"/>
    <lineage>
        <taxon>Eukaryota</taxon>
        <taxon>Metazoa</taxon>
        <taxon>Ecdysozoa</taxon>
        <taxon>Nematoda</taxon>
        <taxon>Enoplea</taxon>
        <taxon>Dorylaimia</taxon>
        <taxon>Trichinellida</taxon>
        <taxon>Trichinellidae</taxon>
        <taxon>Trichinella</taxon>
    </lineage>
</organism>
<name>A0A0V0T5W0_9BILA</name>
<dbReference type="EMBL" id="JYDJ01000463">
    <property type="protein sequence ID" value="KRX35209.1"/>
    <property type="molecule type" value="Genomic_DNA"/>
</dbReference>
<reference evidence="2 4" key="1">
    <citation type="submission" date="2015-01" db="EMBL/GenBank/DDBJ databases">
        <title>Evolution of Trichinella species and genotypes.</title>
        <authorList>
            <person name="Korhonen P.K."/>
            <person name="Edoardo P."/>
            <person name="Giuseppe L.R."/>
            <person name="Gasser R.B."/>
        </authorList>
    </citation>
    <scope>NUCLEOTIDE SEQUENCE [LARGE SCALE GENOMIC DNA]</scope>
    <source>
        <strain evidence="2">ISS417</strain>
    </source>
</reference>
<comment type="caution">
    <text evidence="2">The sequence shown here is derived from an EMBL/GenBank/DDBJ whole genome shotgun (WGS) entry which is preliminary data.</text>
</comment>
<proteinExistence type="predicted"/>
<keyword evidence="4" id="KW-1185">Reference proteome</keyword>
<protein>
    <submittedName>
        <fullName evidence="2">Uncharacterized protein</fullName>
    </submittedName>
</protein>
<evidence type="ECO:0000313" key="2">
    <source>
        <dbReference type="EMBL" id="KRX34277.1"/>
    </source>
</evidence>
<gene>
    <name evidence="2" type="ORF">T05_10525</name>
    <name evidence="1" type="ORF">T05_7975</name>
    <name evidence="3" type="ORF">T05_9223</name>
</gene>
<dbReference type="Proteomes" id="UP000055048">
    <property type="component" value="Unassembled WGS sequence"/>
</dbReference>
<accession>A0A0V0T5W0</accession>
<evidence type="ECO:0000313" key="1">
    <source>
        <dbReference type="EMBL" id="KRX33281.1"/>
    </source>
</evidence>